<gene>
    <name evidence="2" type="ORF">HPBE_LOCUS7061</name>
</gene>
<reference evidence="4" key="2">
    <citation type="submission" date="2019-09" db="UniProtKB">
        <authorList>
            <consortium name="WormBaseParasite"/>
        </authorList>
    </citation>
    <scope>IDENTIFICATION</scope>
</reference>
<sequence>MRELEELLWLRRKKQWTGPESYSAALDKMKERSPGHDLIRSRRAGWQTAIRLGGRQPYEALLGTGWVAVGLAHDSGAAVWGPGDARGVGGRQTRSRAITMSTIGATKAQIRKTINTLRKVPEEAEHQTATAPDGSRASPEESTGCKRGFNINYHAQYS</sequence>
<evidence type="ECO:0000313" key="2">
    <source>
        <dbReference type="EMBL" id="VDO70784.1"/>
    </source>
</evidence>
<proteinExistence type="predicted"/>
<protein>
    <submittedName>
        <fullName evidence="4">Transposase</fullName>
    </submittedName>
</protein>
<name>A0A3P7YHA8_HELPZ</name>
<dbReference type="EMBL" id="UZAH01025805">
    <property type="protein sequence ID" value="VDO70784.1"/>
    <property type="molecule type" value="Genomic_DNA"/>
</dbReference>
<keyword evidence="3" id="KW-1185">Reference proteome</keyword>
<evidence type="ECO:0000313" key="4">
    <source>
        <dbReference type="WBParaSite" id="HPBE_0000706001-mRNA-1"/>
    </source>
</evidence>
<dbReference type="AlphaFoldDB" id="A0A3P7YHA8"/>
<dbReference type="Proteomes" id="UP000050761">
    <property type="component" value="Unassembled WGS sequence"/>
</dbReference>
<evidence type="ECO:0000313" key="3">
    <source>
        <dbReference type="Proteomes" id="UP000050761"/>
    </source>
</evidence>
<organism evidence="2">
    <name type="scientific">Heligmosomoides polygyrus</name>
    <name type="common">Parasitic roundworm</name>
    <dbReference type="NCBI Taxonomy" id="6339"/>
    <lineage>
        <taxon>Eukaryota</taxon>
        <taxon>Metazoa</taxon>
        <taxon>Ecdysozoa</taxon>
        <taxon>Nematoda</taxon>
        <taxon>Chromadorea</taxon>
        <taxon>Rhabditida</taxon>
        <taxon>Rhabditina</taxon>
        <taxon>Rhabditomorpha</taxon>
        <taxon>Strongyloidea</taxon>
        <taxon>Heligmosomidae</taxon>
        <taxon>Heligmosomoides</taxon>
    </lineage>
</organism>
<evidence type="ECO:0000256" key="1">
    <source>
        <dbReference type="SAM" id="MobiDB-lite"/>
    </source>
</evidence>
<dbReference type="WBParaSite" id="HPBE_0000706001-mRNA-1">
    <property type="protein sequence ID" value="HPBE_0000706001-mRNA-1"/>
    <property type="gene ID" value="HPBE_0000706001"/>
</dbReference>
<feature type="region of interest" description="Disordered" evidence="1">
    <location>
        <begin position="118"/>
        <end position="147"/>
    </location>
</feature>
<accession>A0A3P7YHA8</accession>
<reference evidence="2 3" key="1">
    <citation type="submission" date="2018-11" db="EMBL/GenBank/DDBJ databases">
        <authorList>
            <consortium name="Pathogen Informatics"/>
        </authorList>
    </citation>
    <scope>NUCLEOTIDE SEQUENCE [LARGE SCALE GENOMIC DNA]</scope>
</reference>